<dbReference type="HOGENOM" id="CLU_042661_1_0_10"/>
<feature type="transmembrane region" description="Helical" evidence="1">
    <location>
        <begin position="46"/>
        <end position="72"/>
    </location>
</feature>
<sequence>MTDLERSAFNNIILLTFIISVGVGALFLIGSEYLSGAVWSVPFRRIVEFIAASVLVVPFVALPVLANMGHIFHWMHPEAVEMDELLKSKAPYLNVEFFVIRVAAFIAVWWLFYFLLTRNSLKQDATKDQQLTKINTKISAVFMPFFAITITFTAIDWLMSLEPHWFSTIFGVYYFSGTVLAGLATATIAIVLLSENGYLVKGISSDNYYSLGALLFAFTNFWAYIAFSQYLLIWYANLPEETIWFLERWEGSWKYVSIGLIFIRFVIPYFGLLSQPSKKDPRRLVVMSFVILIAHYYDLYWMVMPTFAKEGFVFGWIEIGFILLAAGILLTIFSYMANKHNMVAVGDPKLKRGIDFRL</sequence>
<accession>I6Z2B0</accession>
<reference evidence="2 3" key="1">
    <citation type="journal article" date="2013" name="PLoS ONE">
        <title>Genomic analysis of Melioribacter roseus, facultatively anaerobic organotrophic bacterium representing a novel deep lineage within Bacteriodetes/Chlorobi group.</title>
        <authorList>
            <person name="Kadnikov V.V."/>
            <person name="Mardanov A.V."/>
            <person name="Podosokorskaya O.A."/>
            <person name="Gavrilov S.N."/>
            <person name="Kublanov I.V."/>
            <person name="Beletsky A.V."/>
            <person name="Bonch-Osmolovskaya E.A."/>
            <person name="Ravin N.V."/>
        </authorList>
    </citation>
    <scope>NUCLEOTIDE SEQUENCE [LARGE SCALE GENOMIC DNA]</scope>
    <source>
        <strain evidence="3">JCM 17771 / P3M-2</strain>
    </source>
</reference>
<name>I6Z2B0_MELRP</name>
<dbReference type="Proteomes" id="UP000009011">
    <property type="component" value="Chromosome"/>
</dbReference>
<dbReference type="eggNOG" id="COG4531">
    <property type="taxonomic scope" value="Bacteria"/>
</dbReference>
<evidence type="ECO:0000256" key="1">
    <source>
        <dbReference type="SAM" id="Phobius"/>
    </source>
</evidence>
<organism evidence="2 3">
    <name type="scientific">Melioribacter roseus (strain DSM 23840 / JCM 17771 / VKM B-2668 / P3M-2)</name>
    <dbReference type="NCBI Taxonomy" id="1191523"/>
    <lineage>
        <taxon>Bacteria</taxon>
        <taxon>Pseudomonadati</taxon>
        <taxon>Ignavibacteriota</taxon>
        <taxon>Ignavibacteria</taxon>
        <taxon>Ignavibacteriales</taxon>
        <taxon>Melioribacteraceae</taxon>
        <taxon>Melioribacter</taxon>
    </lineage>
</organism>
<dbReference type="AlphaFoldDB" id="I6Z2B0"/>
<feature type="transmembrane region" description="Helical" evidence="1">
    <location>
        <begin position="313"/>
        <end position="333"/>
    </location>
</feature>
<protein>
    <submittedName>
        <fullName evidence="2">Quinol:cytochrome c oxidoreductase quinone-binding subunit 2</fullName>
    </submittedName>
</protein>
<feature type="transmembrane region" description="Helical" evidence="1">
    <location>
        <begin position="214"/>
        <end position="235"/>
    </location>
</feature>
<keyword evidence="3" id="KW-1185">Reference proteome</keyword>
<dbReference type="KEGG" id="mro:MROS_0041"/>
<feature type="transmembrane region" description="Helical" evidence="1">
    <location>
        <begin position="12"/>
        <end position="34"/>
    </location>
</feature>
<dbReference type="OrthoDB" id="140980at2"/>
<feature type="transmembrane region" description="Helical" evidence="1">
    <location>
        <begin position="92"/>
        <end position="117"/>
    </location>
</feature>
<keyword evidence="1" id="KW-1133">Transmembrane helix</keyword>
<proteinExistence type="predicted"/>
<evidence type="ECO:0000313" key="2">
    <source>
        <dbReference type="EMBL" id="AFN73285.1"/>
    </source>
</evidence>
<feature type="transmembrane region" description="Helical" evidence="1">
    <location>
        <begin position="255"/>
        <end position="272"/>
    </location>
</feature>
<dbReference type="PATRIC" id="fig|1191523.3.peg.42"/>
<keyword evidence="1" id="KW-0472">Membrane</keyword>
<evidence type="ECO:0000313" key="3">
    <source>
        <dbReference type="Proteomes" id="UP000009011"/>
    </source>
</evidence>
<feature type="transmembrane region" description="Helical" evidence="1">
    <location>
        <begin position="171"/>
        <end position="193"/>
    </location>
</feature>
<dbReference type="RefSeq" id="WP_014854722.1">
    <property type="nucleotide sequence ID" value="NC_018178.1"/>
</dbReference>
<gene>
    <name evidence="2" type="ordered locus">MROS_0041</name>
</gene>
<dbReference type="PANTHER" id="PTHR43044:SF1">
    <property type="entry name" value="QUINOL:CYTOCHROME C OXIDOREDUCTASE QUINONE-BINDING SUBUNIT 2"/>
    <property type="match status" value="1"/>
</dbReference>
<dbReference type="PANTHER" id="PTHR43044">
    <property type="match status" value="1"/>
</dbReference>
<feature type="transmembrane region" description="Helical" evidence="1">
    <location>
        <begin position="284"/>
        <end position="301"/>
    </location>
</feature>
<dbReference type="EMBL" id="CP003557">
    <property type="protein sequence ID" value="AFN73285.1"/>
    <property type="molecule type" value="Genomic_DNA"/>
</dbReference>
<keyword evidence="1" id="KW-0812">Transmembrane</keyword>
<feature type="transmembrane region" description="Helical" evidence="1">
    <location>
        <begin position="138"/>
        <end position="159"/>
    </location>
</feature>
<dbReference type="STRING" id="1191523.MROS_0041"/>